<feature type="transmembrane region" description="Helical" evidence="1">
    <location>
        <begin position="192"/>
        <end position="212"/>
    </location>
</feature>
<feature type="transmembrane region" description="Helical" evidence="1">
    <location>
        <begin position="147"/>
        <end position="164"/>
    </location>
</feature>
<evidence type="ECO:0000256" key="1">
    <source>
        <dbReference type="SAM" id="Phobius"/>
    </source>
</evidence>
<evidence type="ECO:0000313" key="3">
    <source>
        <dbReference type="EMBL" id="RAH96992.1"/>
    </source>
</evidence>
<feature type="domain" description="Heparan-alpha-glucosaminide N-acetyltransferase catalytic" evidence="2">
    <location>
        <begin position="26"/>
        <end position="241"/>
    </location>
</feature>
<dbReference type="Pfam" id="PF07786">
    <property type="entry name" value="HGSNAT_cat"/>
    <property type="match status" value="1"/>
</dbReference>
<feature type="transmembrane region" description="Helical" evidence="1">
    <location>
        <begin position="35"/>
        <end position="56"/>
    </location>
</feature>
<comment type="caution">
    <text evidence="3">The sequence shown here is derived from an EMBL/GenBank/DDBJ whole genome shotgun (WGS) entry which is preliminary data.</text>
</comment>
<dbReference type="OrthoDB" id="9807591at2"/>
<dbReference type="RefSeq" id="WP_111352100.1">
    <property type="nucleotide sequence ID" value="NZ_JAIWKD010000010.1"/>
</dbReference>
<keyword evidence="1" id="KW-1133">Transmembrane helix</keyword>
<keyword evidence="4" id="KW-1185">Reference proteome</keyword>
<dbReference type="AlphaFoldDB" id="A0A8B2NIQ1"/>
<keyword evidence="1" id="KW-0472">Membrane</keyword>
<feature type="transmembrane region" description="Helical" evidence="1">
    <location>
        <begin position="233"/>
        <end position="253"/>
    </location>
</feature>
<feature type="transmembrane region" description="Helical" evidence="1">
    <location>
        <begin position="124"/>
        <end position="140"/>
    </location>
</feature>
<evidence type="ECO:0000313" key="4">
    <source>
        <dbReference type="Proteomes" id="UP000249590"/>
    </source>
</evidence>
<feature type="transmembrane region" description="Helical" evidence="1">
    <location>
        <begin position="68"/>
        <end position="90"/>
    </location>
</feature>
<dbReference type="EMBL" id="QHHQ01000010">
    <property type="protein sequence ID" value="RAH96992.1"/>
    <property type="molecule type" value="Genomic_DNA"/>
</dbReference>
<feature type="transmembrane region" description="Helical" evidence="1">
    <location>
        <begin position="102"/>
        <end position="118"/>
    </location>
</feature>
<name>A0A8B2NIQ1_9HYPH</name>
<protein>
    <recommendedName>
        <fullName evidence="2">Heparan-alpha-glucosaminide N-acetyltransferase catalytic domain-containing protein</fullName>
    </recommendedName>
</protein>
<gene>
    <name evidence="3" type="ORF">DLJ53_30415</name>
</gene>
<dbReference type="InterPro" id="IPR012429">
    <property type="entry name" value="HGSNAT_cat"/>
</dbReference>
<sequence>MAVLTATTAGTDAGAEPARAAGARRRVAWLDAARGVAIVAMVLYHGSFDLLFFGYVDWPVTSHPLWRAFAAGIASTFLFLVGVSLVAAHGNGIRWRPFLKRLAWVVAGAAAVTIGTAFAMPMPIYFGILHAIALFSVLALPFVRAPVALTAAVAAVVFVLPHVWRDALFYAPWAYPFGLAPHMPVTFDYEPIFPWFAVTLLGVVAGRLVRLVPGEKPVGPVWRRIAVLGRWSFPIYLLHQPVLFGALMGIAMLTRP</sequence>
<keyword evidence="1" id="KW-0812">Transmembrane</keyword>
<proteinExistence type="predicted"/>
<dbReference type="Proteomes" id="UP000249590">
    <property type="component" value="Unassembled WGS sequence"/>
</dbReference>
<evidence type="ECO:0000259" key="2">
    <source>
        <dbReference type="Pfam" id="PF07786"/>
    </source>
</evidence>
<organism evidence="3 4">
    <name type="scientific">Acuticoccus sediminis</name>
    <dbReference type="NCBI Taxonomy" id="2184697"/>
    <lineage>
        <taxon>Bacteria</taxon>
        <taxon>Pseudomonadati</taxon>
        <taxon>Pseudomonadota</taxon>
        <taxon>Alphaproteobacteria</taxon>
        <taxon>Hyphomicrobiales</taxon>
        <taxon>Amorphaceae</taxon>
        <taxon>Acuticoccus</taxon>
    </lineage>
</organism>
<reference evidence="3 4" key="1">
    <citation type="submission" date="2018-05" db="EMBL/GenBank/DDBJ databases">
        <title>Acuticoccus sediminis sp. nov., isolated from deep-sea sediment of Indian Ocean.</title>
        <authorList>
            <person name="Liu X."/>
            <person name="Lai Q."/>
            <person name="Du Y."/>
            <person name="Sun F."/>
            <person name="Zhang X."/>
            <person name="Wang S."/>
            <person name="Shao Z."/>
        </authorList>
    </citation>
    <scope>NUCLEOTIDE SEQUENCE [LARGE SCALE GENOMIC DNA]</scope>
    <source>
        <strain evidence="3 4">PTG4-2</strain>
    </source>
</reference>
<accession>A0A8B2NIQ1</accession>